<name>A0A919CMG3_9PROT</name>
<dbReference type="EMBL" id="BMZS01000001">
    <property type="protein sequence ID" value="GHD39082.1"/>
    <property type="molecule type" value="Genomic_DNA"/>
</dbReference>
<evidence type="ECO:0000313" key="5">
    <source>
        <dbReference type="Proteomes" id="UP000630353"/>
    </source>
</evidence>
<dbReference type="RefSeq" id="WP_189986909.1">
    <property type="nucleotide sequence ID" value="NZ_BMZS01000001.1"/>
</dbReference>
<dbReference type="PANTHER" id="PTHR42943">
    <property type="entry name" value="GLUTATHIONE S-TRANSFERASE KAPPA"/>
    <property type="match status" value="1"/>
</dbReference>
<dbReference type="InterPro" id="IPR036249">
    <property type="entry name" value="Thioredoxin-like_sf"/>
</dbReference>
<keyword evidence="1 4" id="KW-0413">Isomerase</keyword>
<dbReference type="InterPro" id="IPR051924">
    <property type="entry name" value="GST_Kappa/NadH"/>
</dbReference>
<reference evidence="4" key="2">
    <citation type="submission" date="2020-09" db="EMBL/GenBank/DDBJ databases">
        <authorList>
            <person name="Sun Q."/>
            <person name="Kim S."/>
        </authorList>
    </citation>
    <scope>NUCLEOTIDE SEQUENCE</scope>
    <source>
        <strain evidence="4">KCTC 42651</strain>
    </source>
</reference>
<accession>A0A919CMG3</accession>
<reference evidence="4" key="1">
    <citation type="journal article" date="2014" name="Int. J. Syst. Evol. Microbiol.">
        <title>Complete genome sequence of Corynebacterium casei LMG S-19264T (=DSM 44701T), isolated from a smear-ripened cheese.</title>
        <authorList>
            <consortium name="US DOE Joint Genome Institute (JGI-PGF)"/>
            <person name="Walter F."/>
            <person name="Albersmeier A."/>
            <person name="Kalinowski J."/>
            <person name="Ruckert C."/>
        </authorList>
    </citation>
    <scope>NUCLEOTIDE SEQUENCE</scope>
    <source>
        <strain evidence="4">KCTC 42651</strain>
    </source>
</reference>
<dbReference type="GO" id="GO:0006749">
    <property type="term" value="P:glutathione metabolic process"/>
    <property type="evidence" value="ECO:0007669"/>
    <property type="project" value="TreeGrafter"/>
</dbReference>
<feature type="active site" description="Nucleophile" evidence="2">
    <location>
        <position position="13"/>
    </location>
</feature>
<dbReference type="GO" id="GO:1901170">
    <property type="term" value="P:naphthalene catabolic process"/>
    <property type="evidence" value="ECO:0007669"/>
    <property type="project" value="InterPro"/>
</dbReference>
<dbReference type="GO" id="GO:0004602">
    <property type="term" value="F:glutathione peroxidase activity"/>
    <property type="evidence" value="ECO:0007669"/>
    <property type="project" value="TreeGrafter"/>
</dbReference>
<dbReference type="SUPFAM" id="SSF52833">
    <property type="entry name" value="Thioredoxin-like"/>
    <property type="match status" value="1"/>
</dbReference>
<dbReference type="PIRSF" id="PIRSF006386">
    <property type="entry name" value="HCCAis_GSTk"/>
    <property type="match status" value="1"/>
</dbReference>
<evidence type="ECO:0000256" key="1">
    <source>
        <dbReference type="PIRNR" id="PIRNR006386"/>
    </source>
</evidence>
<dbReference type="CDD" id="cd03022">
    <property type="entry name" value="DsbA_HCCA_Iso"/>
    <property type="match status" value="1"/>
</dbReference>
<evidence type="ECO:0000256" key="2">
    <source>
        <dbReference type="PIRSR" id="PIRSR006386-1"/>
    </source>
</evidence>
<proteinExistence type="inferred from homology"/>
<dbReference type="Proteomes" id="UP000630353">
    <property type="component" value="Unassembled WGS sequence"/>
</dbReference>
<dbReference type="Gene3D" id="3.40.30.10">
    <property type="entry name" value="Glutaredoxin"/>
    <property type="match status" value="1"/>
</dbReference>
<evidence type="ECO:0000313" key="4">
    <source>
        <dbReference type="EMBL" id="GHD39082.1"/>
    </source>
</evidence>
<dbReference type="InterPro" id="IPR001853">
    <property type="entry name" value="DSBA-like_thioredoxin_dom"/>
</dbReference>
<comment type="catalytic activity">
    <reaction evidence="1">
        <text>2-hydroxychromene-2-carboxylate = (3E)-4-(2-hydroxyphenyl)-2-oxobut-3-enoate</text>
        <dbReference type="Rhea" id="RHEA:27401"/>
        <dbReference type="ChEBI" id="CHEBI:59350"/>
        <dbReference type="ChEBI" id="CHEBI:59353"/>
        <dbReference type="EC" id="5.99.1.4"/>
    </reaction>
</comment>
<dbReference type="GO" id="GO:0018845">
    <property type="term" value="F:2-hydroxychromene-2-carboxylate isomerase activity"/>
    <property type="evidence" value="ECO:0007669"/>
    <property type="project" value="UniProtKB-UniRule"/>
</dbReference>
<dbReference type="AlphaFoldDB" id="A0A919CMG3"/>
<sequence length="202" mass="22319">MSIAIDYYFSTSSPWTYLGSGRFIEIVDRIGATVNVCPVDFGPIFAQSGGLPLPKRAPQRQAYRMMELKRWRDYLGIPIVLEPKNFPLTAPLAAYTIIAARETGKDRAWHDALILSDALLTALWRDDRDLGNPDEVVAVANAVGQDGHVLVNAAPGYADTFRADTEKAAAEGVFGAPSWKLPDGEIFWGQDRIDLLRWRLGA</sequence>
<comment type="caution">
    <text evidence="4">The sequence shown here is derived from an EMBL/GenBank/DDBJ whole genome shotgun (WGS) entry which is preliminary data.</text>
</comment>
<comment type="similarity">
    <text evidence="1">Belongs to the GST superfamily. NadH family.</text>
</comment>
<feature type="domain" description="DSBA-like thioredoxin" evidence="3">
    <location>
        <begin position="5"/>
        <end position="199"/>
    </location>
</feature>
<dbReference type="GO" id="GO:0004364">
    <property type="term" value="F:glutathione transferase activity"/>
    <property type="evidence" value="ECO:0007669"/>
    <property type="project" value="TreeGrafter"/>
</dbReference>
<dbReference type="PANTHER" id="PTHR42943:SF13">
    <property type="entry name" value="GLUTATHIONE S-TRANSFERASE KAPPA-RELATED"/>
    <property type="match status" value="1"/>
</dbReference>
<dbReference type="InterPro" id="IPR044087">
    <property type="entry name" value="NahD-like"/>
</dbReference>
<evidence type="ECO:0000259" key="3">
    <source>
        <dbReference type="Pfam" id="PF01323"/>
    </source>
</evidence>
<keyword evidence="5" id="KW-1185">Reference proteome</keyword>
<organism evidence="4 5">
    <name type="scientific">Thalassobaculum fulvum</name>
    <dbReference type="NCBI Taxonomy" id="1633335"/>
    <lineage>
        <taxon>Bacteria</taxon>
        <taxon>Pseudomonadati</taxon>
        <taxon>Pseudomonadota</taxon>
        <taxon>Alphaproteobacteria</taxon>
        <taxon>Rhodospirillales</taxon>
        <taxon>Thalassobaculaceae</taxon>
        <taxon>Thalassobaculum</taxon>
    </lineage>
</organism>
<gene>
    <name evidence="4" type="ORF">GCM10017083_00540</name>
</gene>
<dbReference type="EC" id="5.99.1.4" evidence="1"/>
<dbReference type="Pfam" id="PF01323">
    <property type="entry name" value="DSBA"/>
    <property type="match status" value="1"/>
</dbReference>
<dbReference type="InterPro" id="IPR014440">
    <property type="entry name" value="HCCAis_GSTk"/>
</dbReference>
<protein>
    <recommendedName>
        <fullName evidence="1">2-hydroxychromene-2-carboxylate isomerase</fullName>
        <ecNumber evidence="1">5.99.1.4</ecNumber>
    </recommendedName>
</protein>